<evidence type="ECO:0000256" key="2">
    <source>
        <dbReference type="ARBA" id="ARBA00022729"/>
    </source>
</evidence>
<evidence type="ECO:0000256" key="1">
    <source>
        <dbReference type="ARBA" id="ARBA00009091"/>
    </source>
</evidence>
<comment type="similarity">
    <text evidence="1">Belongs to the Skp family.</text>
</comment>
<feature type="signal peptide" evidence="4">
    <location>
        <begin position="1"/>
        <end position="21"/>
    </location>
</feature>
<keyword evidence="6" id="KW-1185">Reference proteome</keyword>
<feature type="compositionally biased region" description="Basic and acidic residues" evidence="3">
    <location>
        <begin position="98"/>
        <end position="108"/>
    </location>
</feature>
<dbReference type="SMART" id="SM00935">
    <property type="entry name" value="OmpH"/>
    <property type="match status" value="1"/>
</dbReference>
<evidence type="ECO:0000256" key="4">
    <source>
        <dbReference type="SAM" id="SignalP"/>
    </source>
</evidence>
<feature type="region of interest" description="Disordered" evidence="3">
    <location>
        <begin position="181"/>
        <end position="212"/>
    </location>
</feature>
<reference evidence="6" key="1">
    <citation type="journal article" date="2019" name="Int. J. Syst. Evol. Microbiol.">
        <title>The Global Catalogue of Microorganisms (GCM) 10K type strain sequencing project: providing services to taxonomists for standard genome sequencing and annotation.</title>
        <authorList>
            <consortium name="The Broad Institute Genomics Platform"/>
            <consortium name="The Broad Institute Genome Sequencing Center for Infectious Disease"/>
            <person name="Wu L."/>
            <person name="Ma J."/>
        </authorList>
    </citation>
    <scope>NUCLEOTIDE SEQUENCE [LARGE SCALE GENOMIC DNA]</scope>
    <source>
        <strain evidence="6">JCM 4087</strain>
    </source>
</reference>
<keyword evidence="2 4" id="KW-0732">Signal</keyword>
<comment type="caution">
    <text evidence="5">The sequence shown here is derived from an EMBL/GenBank/DDBJ whole genome shotgun (WGS) entry which is preliminary data.</text>
</comment>
<feature type="chain" id="PRO_5046046360" evidence="4">
    <location>
        <begin position="22"/>
        <end position="212"/>
    </location>
</feature>
<evidence type="ECO:0000313" key="5">
    <source>
        <dbReference type="EMBL" id="MFC5861220.1"/>
    </source>
</evidence>
<organism evidence="5 6">
    <name type="scientific">Acidicapsa dinghuensis</name>
    <dbReference type="NCBI Taxonomy" id="2218256"/>
    <lineage>
        <taxon>Bacteria</taxon>
        <taxon>Pseudomonadati</taxon>
        <taxon>Acidobacteriota</taxon>
        <taxon>Terriglobia</taxon>
        <taxon>Terriglobales</taxon>
        <taxon>Acidobacteriaceae</taxon>
        <taxon>Acidicapsa</taxon>
    </lineage>
</organism>
<dbReference type="RefSeq" id="WP_263334161.1">
    <property type="nucleotide sequence ID" value="NZ_JAGSYH010000002.1"/>
</dbReference>
<dbReference type="PANTHER" id="PTHR35089:SF1">
    <property type="entry name" value="CHAPERONE PROTEIN SKP"/>
    <property type="match status" value="1"/>
</dbReference>
<proteinExistence type="inferred from homology"/>
<dbReference type="EMBL" id="JBHSPH010000001">
    <property type="protein sequence ID" value="MFC5861220.1"/>
    <property type="molecule type" value="Genomic_DNA"/>
</dbReference>
<gene>
    <name evidence="5" type="ORF">ACFPT7_02825</name>
</gene>
<name>A0ABW1EDC4_9BACT</name>
<dbReference type="SUPFAM" id="SSF111384">
    <property type="entry name" value="OmpH-like"/>
    <property type="match status" value="1"/>
</dbReference>
<dbReference type="Pfam" id="PF03938">
    <property type="entry name" value="OmpH"/>
    <property type="match status" value="1"/>
</dbReference>
<dbReference type="Gene3D" id="3.30.910.20">
    <property type="entry name" value="Skp domain"/>
    <property type="match status" value="1"/>
</dbReference>
<evidence type="ECO:0000256" key="3">
    <source>
        <dbReference type="SAM" id="MobiDB-lite"/>
    </source>
</evidence>
<dbReference type="InterPro" id="IPR005632">
    <property type="entry name" value="Chaperone_Skp"/>
</dbReference>
<protein>
    <submittedName>
        <fullName evidence="5">OmpH family outer membrane protein</fullName>
    </submittedName>
</protein>
<evidence type="ECO:0000313" key="6">
    <source>
        <dbReference type="Proteomes" id="UP001596091"/>
    </source>
</evidence>
<feature type="region of interest" description="Disordered" evidence="3">
    <location>
        <begin position="84"/>
        <end position="108"/>
    </location>
</feature>
<accession>A0ABW1EDC4</accession>
<sequence length="212" mass="22582">MKRTIALAALLASGFALNAPAQTPASSTSATAIPAKVAVIAFQAAVAQTNEFQRDYADIAKKFEPKQAQLKQQNDEIDALKKTLQTQGDKLSPAEQAAKTKEIDDKSKQLQRNFEDTRNDYQQAVGELGNQLAGKVFEVVQSYAKENGYTLVLDGSQQQTPILWASETTDITKPIIAAYNTKSGVPAPPAGAQSGLPAAPRPAAKTPSSPNQ</sequence>
<dbReference type="InterPro" id="IPR024930">
    <property type="entry name" value="Skp_dom_sf"/>
</dbReference>
<dbReference type="Proteomes" id="UP001596091">
    <property type="component" value="Unassembled WGS sequence"/>
</dbReference>
<dbReference type="PANTHER" id="PTHR35089">
    <property type="entry name" value="CHAPERONE PROTEIN SKP"/>
    <property type="match status" value="1"/>
</dbReference>